<dbReference type="RefSeq" id="WP_149503421.1">
    <property type="nucleotide sequence ID" value="NZ_CP035708.1"/>
</dbReference>
<keyword evidence="5" id="KW-1185">Reference proteome</keyword>
<dbReference type="OrthoDB" id="4190732at2"/>
<sequence>MRALICDAYGPIDQLQVRDVPVPEPGPGEVRIRVEAAAVNFPDALIVQGLYQVKPVLPFSPGAELAGVVEAVGEGVRHVQPGQRVIGFCGHGAFAEQAVVSALQLMPLPDGMDMDTGAALVLTYGTSLHALKDVGRLQAGETLLVLGAAGGVGLAAIEIARQIGARVIAAASSQHKLDLCRTVGADECINYFTENLRQRLDTLTGGQGVQMVYDPVGGDYTEHALRATAWRGRYLVVGFAAGTIPKVPLNLALLKERAILGVFWGEAVRRDPAAHLANMQQLATWFAEGRIRPVISERVGLEGARDAIARMAARQVLGKVVVRPQQ</sequence>
<dbReference type="EMBL" id="JBEPLS010000003">
    <property type="protein sequence ID" value="MET3603238.1"/>
    <property type="molecule type" value="Genomic_DNA"/>
</dbReference>
<dbReference type="KEGG" id="snn:EWH46_07835"/>
<dbReference type="Gene3D" id="3.90.180.10">
    <property type="entry name" value="Medium-chain alcohol dehydrogenases, catalytic domain"/>
    <property type="match status" value="1"/>
</dbReference>
<evidence type="ECO:0000313" key="3">
    <source>
        <dbReference type="EMBL" id="QEN00698.1"/>
    </source>
</evidence>
<name>A0A5C1PZR2_9BURK</name>
<dbReference type="Pfam" id="PF08240">
    <property type="entry name" value="ADH_N"/>
    <property type="match status" value="1"/>
</dbReference>
<dbReference type="GO" id="GO:0003960">
    <property type="term" value="F:quinone reductase (NADPH) activity"/>
    <property type="evidence" value="ECO:0007669"/>
    <property type="project" value="UniProtKB-EC"/>
</dbReference>
<dbReference type="Pfam" id="PF00107">
    <property type="entry name" value="ADH_zinc_N"/>
    <property type="match status" value="1"/>
</dbReference>
<dbReference type="InterPro" id="IPR013149">
    <property type="entry name" value="ADH-like_C"/>
</dbReference>
<evidence type="ECO:0000313" key="5">
    <source>
        <dbReference type="Proteomes" id="UP001549111"/>
    </source>
</evidence>
<dbReference type="InterPro" id="IPR013154">
    <property type="entry name" value="ADH-like_N"/>
</dbReference>
<feature type="domain" description="Enoyl reductase (ER)" evidence="1">
    <location>
        <begin position="10"/>
        <end position="322"/>
    </location>
</feature>
<dbReference type="InterPro" id="IPR036291">
    <property type="entry name" value="NAD(P)-bd_dom_sf"/>
</dbReference>
<reference evidence="3 4" key="1">
    <citation type="submission" date="2019-02" db="EMBL/GenBank/DDBJ databases">
        <title>Complete Genome Sequence and Methylome Analysis of Sphaerotilus natans subsp. sulfidivorans D-507.</title>
        <authorList>
            <person name="Fomenkov A."/>
            <person name="Gridneva E."/>
            <person name="Smolyakov D."/>
            <person name="Dubinina G."/>
            <person name="Vincze T."/>
            <person name="Grabovich M."/>
            <person name="Roberts R.J."/>
        </authorList>
    </citation>
    <scope>NUCLEOTIDE SEQUENCE [LARGE SCALE GENOMIC DNA]</scope>
    <source>
        <strain evidence="3 4">D-507</strain>
    </source>
</reference>
<dbReference type="InterPro" id="IPR011032">
    <property type="entry name" value="GroES-like_sf"/>
</dbReference>
<dbReference type="SUPFAM" id="SSF51735">
    <property type="entry name" value="NAD(P)-binding Rossmann-fold domains"/>
    <property type="match status" value="1"/>
</dbReference>
<dbReference type="EMBL" id="CP035708">
    <property type="protein sequence ID" value="QEN00698.1"/>
    <property type="molecule type" value="Genomic_DNA"/>
</dbReference>
<evidence type="ECO:0000259" key="1">
    <source>
        <dbReference type="SMART" id="SM00829"/>
    </source>
</evidence>
<protein>
    <submittedName>
        <fullName evidence="2">NADPH2:quinone reductase</fullName>
        <ecNumber evidence="2">1.6.5.5</ecNumber>
    </submittedName>
    <submittedName>
        <fullName evidence="3">NADPH:quinone oxidoreductase family protein</fullName>
    </submittedName>
</protein>
<dbReference type="InterPro" id="IPR051397">
    <property type="entry name" value="Zn-ADH-like_protein"/>
</dbReference>
<gene>
    <name evidence="2" type="ORF">ABIC99_001022</name>
    <name evidence="3" type="ORF">EWH46_07835</name>
</gene>
<dbReference type="InterPro" id="IPR020843">
    <property type="entry name" value="ER"/>
</dbReference>
<dbReference type="SUPFAM" id="SSF50129">
    <property type="entry name" value="GroES-like"/>
    <property type="match status" value="1"/>
</dbReference>
<dbReference type="Gene3D" id="3.40.50.720">
    <property type="entry name" value="NAD(P)-binding Rossmann-like Domain"/>
    <property type="match status" value="1"/>
</dbReference>
<keyword evidence="2" id="KW-0560">Oxidoreductase</keyword>
<evidence type="ECO:0000313" key="2">
    <source>
        <dbReference type="EMBL" id="MET3603238.1"/>
    </source>
</evidence>
<dbReference type="Proteomes" id="UP000323522">
    <property type="component" value="Chromosome"/>
</dbReference>
<reference evidence="2 5" key="2">
    <citation type="submission" date="2024-06" db="EMBL/GenBank/DDBJ databases">
        <title>Genomic Encyclopedia of Type Strains, Phase IV (KMG-IV): sequencing the most valuable type-strain genomes for metagenomic binning, comparative biology and taxonomic classification.</title>
        <authorList>
            <person name="Goeker M."/>
        </authorList>
    </citation>
    <scope>NUCLEOTIDE SEQUENCE [LARGE SCALE GENOMIC DNA]</scope>
    <source>
        <strain evidence="2 5">D-501</strain>
    </source>
</reference>
<dbReference type="EC" id="1.6.5.5" evidence="2"/>
<dbReference type="Proteomes" id="UP001549111">
    <property type="component" value="Unassembled WGS sequence"/>
</dbReference>
<dbReference type="SMART" id="SM00829">
    <property type="entry name" value="PKS_ER"/>
    <property type="match status" value="1"/>
</dbReference>
<dbReference type="PANTHER" id="PTHR43677">
    <property type="entry name" value="SHORT-CHAIN DEHYDROGENASE/REDUCTASE"/>
    <property type="match status" value="1"/>
</dbReference>
<organism evidence="3 4">
    <name type="scientific">Sphaerotilus sulfidivorans</name>
    <dbReference type="NCBI Taxonomy" id="639200"/>
    <lineage>
        <taxon>Bacteria</taxon>
        <taxon>Pseudomonadati</taxon>
        <taxon>Pseudomonadota</taxon>
        <taxon>Betaproteobacteria</taxon>
        <taxon>Burkholderiales</taxon>
        <taxon>Sphaerotilaceae</taxon>
        <taxon>Sphaerotilus</taxon>
    </lineage>
</organism>
<dbReference type="AlphaFoldDB" id="A0A5C1PZR2"/>
<dbReference type="PANTHER" id="PTHR43677:SF4">
    <property type="entry name" value="QUINONE OXIDOREDUCTASE-LIKE PROTEIN 2"/>
    <property type="match status" value="1"/>
</dbReference>
<dbReference type="CDD" id="cd08241">
    <property type="entry name" value="QOR1"/>
    <property type="match status" value="1"/>
</dbReference>
<evidence type="ECO:0000313" key="4">
    <source>
        <dbReference type="Proteomes" id="UP000323522"/>
    </source>
</evidence>
<proteinExistence type="predicted"/>
<accession>A0A5C1PZR2</accession>